<dbReference type="AlphaFoldDB" id="A0AAU8BL32"/>
<dbReference type="EMBL" id="CP115920">
    <property type="protein sequence ID" value="XCD17347.1"/>
    <property type="molecule type" value="Genomic_DNA"/>
</dbReference>
<proteinExistence type="predicted"/>
<protein>
    <submittedName>
        <fullName evidence="1">Uncharacterized protein</fullName>
    </submittedName>
</protein>
<accession>A0AAU8BL32</accession>
<sequence>MVANTRVRFDVCFTVNSRQQVTPVCQQLGSSLSRLFGGVTFYNNAEGAIGYWTADSHLFLEEYPTDAMSEPLVVFSVSVLPDQQTFAFEHIKSELQQIKNTFLTNSSYVHIESQVVESHHFKLD</sequence>
<gene>
    <name evidence="1" type="ORF">PG915_07435</name>
</gene>
<evidence type="ECO:0000313" key="1">
    <source>
        <dbReference type="EMBL" id="XCD17347.1"/>
    </source>
</evidence>
<name>A0AAU8BL32_9VIBR</name>
<reference evidence="1" key="1">
    <citation type="submission" date="2023-01" db="EMBL/GenBank/DDBJ databases">
        <title>Vibrio sp. CB1-14 genome sequencing.</title>
        <authorList>
            <person name="Otstavnykh N."/>
            <person name="Isaeva M."/>
            <person name="Meleshko D."/>
        </authorList>
    </citation>
    <scope>NUCLEOTIDE SEQUENCE</scope>
    <source>
        <strain evidence="1">CB1-14</strain>
    </source>
</reference>
<dbReference type="KEGG" id="vck:PG915_07435"/>
<organism evidence="1">
    <name type="scientific">Vibrio chaetopteri</name>
    <dbReference type="NCBI Taxonomy" id="3016528"/>
    <lineage>
        <taxon>Bacteria</taxon>
        <taxon>Pseudomonadati</taxon>
        <taxon>Pseudomonadota</taxon>
        <taxon>Gammaproteobacteria</taxon>
        <taxon>Vibrionales</taxon>
        <taxon>Vibrionaceae</taxon>
        <taxon>Vibrio</taxon>
    </lineage>
</organism>
<dbReference type="RefSeq" id="WP_353498541.1">
    <property type="nucleotide sequence ID" value="NZ_CP115920.1"/>
</dbReference>